<feature type="signal peptide" evidence="1">
    <location>
        <begin position="1"/>
        <end position="22"/>
    </location>
</feature>
<evidence type="ECO:0000256" key="1">
    <source>
        <dbReference type="SAM" id="SignalP"/>
    </source>
</evidence>
<comment type="caution">
    <text evidence="2">The sequence shown here is derived from an EMBL/GenBank/DDBJ whole genome shotgun (WGS) entry which is preliminary data.</text>
</comment>
<keyword evidence="1" id="KW-0732">Signal</keyword>
<accession>A0A7X0EEU4</accession>
<protein>
    <submittedName>
        <fullName evidence="2">Uncharacterized protein</fullName>
    </submittedName>
</protein>
<evidence type="ECO:0000313" key="2">
    <source>
        <dbReference type="EMBL" id="MBB6253380.1"/>
    </source>
</evidence>
<dbReference type="AlphaFoldDB" id="A0A7X0EEU4"/>
<dbReference type="EMBL" id="JACIIZ010000011">
    <property type="protein sequence ID" value="MBB6253380.1"/>
    <property type="molecule type" value="Genomic_DNA"/>
</dbReference>
<proteinExistence type="predicted"/>
<dbReference type="Proteomes" id="UP000539175">
    <property type="component" value="Unassembled WGS sequence"/>
</dbReference>
<dbReference type="RefSeq" id="WP_184803773.1">
    <property type="nucleotide sequence ID" value="NZ_JACIIZ010000011.1"/>
</dbReference>
<sequence>MKNIISLLVSVMMLALPNVSYASIQVVPWVKIGTFGAGWYSAQFSITPATGSVYNPDGCKLSDLYVIDPSLGGANIFSSALITAYSLGHQVQLTIAGCFNDRPSIIGVAVRPS</sequence>
<evidence type="ECO:0000313" key="3">
    <source>
        <dbReference type="Proteomes" id="UP000539175"/>
    </source>
</evidence>
<gene>
    <name evidence="2" type="ORF">FHS74_003949</name>
</gene>
<name>A0A7X0EEU4_9PROT</name>
<reference evidence="2 3" key="1">
    <citation type="submission" date="2020-08" db="EMBL/GenBank/DDBJ databases">
        <title>Genomic Encyclopedia of Type Strains, Phase IV (KMG-IV): sequencing the most valuable type-strain genomes for metagenomic binning, comparative biology and taxonomic classification.</title>
        <authorList>
            <person name="Goeker M."/>
        </authorList>
    </citation>
    <scope>NUCLEOTIDE SEQUENCE [LARGE SCALE GENOMIC DNA]</scope>
    <source>
        <strain evidence="2 3">DSM 22198</strain>
    </source>
</reference>
<feature type="chain" id="PRO_5030584543" evidence="1">
    <location>
        <begin position="23"/>
        <end position="113"/>
    </location>
</feature>
<keyword evidence="3" id="KW-1185">Reference proteome</keyword>
<organism evidence="2 3">
    <name type="scientific">Nitrospirillum iridis</name>
    <dbReference type="NCBI Taxonomy" id="765888"/>
    <lineage>
        <taxon>Bacteria</taxon>
        <taxon>Pseudomonadati</taxon>
        <taxon>Pseudomonadota</taxon>
        <taxon>Alphaproteobacteria</taxon>
        <taxon>Rhodospirillales</taxon>
        <taxon>Azospirillaceae</taxon>
        <taxon>Nitrospirillum</taxon>
    </lineage>
</organism>